<sequence>MPLKAAAAPKRKVSHSSASSTSGGHSSKKSRTATTTSSIVFQHYPPEMSNQRAQAYIDGDLPKPIDELTDALEETAAQMHEVDPKDAMVHWFKSDLRTLDNRALAMASEKAQMAGVPLIGLYVVSPQDWEAHLTAPVRVDFVLRTLAVLQRDLAELGIPLWMETVEQRKQIPHRILSLMDKWGANHLFANMEYEVDELRRETAMVRQCAAQGKSMAVVHDICVVPPGNLTSKSSGKAYAVYTPWFRAWKQHVYTNEHILGPIDNPKTQAKTKTRWPAELMDCPIPSAPKGKTLGTKAEAKRFCTLWPAGEHEAMRRLEHFCDERVADYSDERDFPAVEATSSLSPYLAAGVLSARTVIRTARDRTGAKTLDDGTEGFRVWISEVSWRDFYRHILVAWPHVCFNKPFKLAYSGIAWSYNHDHFTAWTEGRTGYPIVDAAMRQLNKQGWLHNRCRMIVASFLAKDLLLDWRLGERYFMEHLVDGDFASNSGGWGFSASVGVDPQPYFRIFNPILQSERFDPDGTYIRRWVPELQDSGIADNKAIHEPYGRGFGDQARAAGYPEPIVQHKQAREAALEAYKKALSGN</sequence>
<dbReference type="GeneID" id="25977453"/>
<evidence type="ECO:0000256" key="5">
    <source>
        <dbReference type="ARBA" id="ARBA00022991"/>
    </source>
</evidence>
<evidence type="ECO:0000313" key="10">
    <source>
        <dbReference type="EMBL" id="EFW98409.1"/>
    </source>
</evidence>
<proteinExistence type="inferred from homology"/>
<feature type="binding site" evidence="6">
    <location>
        <position position="328"/>
    </location>
    <ligand>
        <name>FAD</name>
        <dbReference type="ChEBI" id="CHEBI:57692"/>
    </ligand>
</feature>
<dbReference type="InterPro" id="IPR014729">
    <property type="entry name" value="Rossmann-like_a/b/a_fold"/>
</dbReference>
<evidence type="ECO:0000256" key="8">
    <source>
        <dbReference type="SAM" id="MobiDB-lite"/>
    </source>
</evidence>
<dbReference type="GO" id="GO:0005634">
    <property type="term" value="C:nucleus"/>
    <property type="evidence" value="ECO:0007669"/>
    <property type="project" value="TreeGrafter"/>
</dbReference>
<dbReference type="AlphaFoldDB" id="F0XUK7"/>
<gene>
    <name evidence="10" type="ORF">CMQ_4261</name>
</gene>
<dbReference type="FunFam" id="1.10.579.10:FF:000003">
    <property type="entry name" value="Deoxyribodipyrimidine photo-lyase"/>
    <property type="match status" value="1"/>
</dbReference>
<evidence type="ECO:0000256" key="2">
    <source>
        <dbReference type="ARBA" id="ARBA00005862"/>
    </source>
</evidence>
<dbReference type="InterPro" id="IPR018394">
    <property type="entry name" value="DNA_photolyase_1_CS_C"/>
</dbReference>
<dbReference type="PRINTS" id="PR00147">
    <property type="entry name" value="DNAPHOTLYASE"/>
</dbReference>
<feature type="compositionally biased region" description="Low complexity" evidence="8">
    <location>
        <begin position="15"/>
        <end position="25"/>
    </location>
</feature>
<feature type="region of interest" description="Disordered" evidence="8">
    <location>
        <begin position="1"/>
        <end position="35"/>
    </location>
</feature>
<comment type="similarity">
    <text evidence="2">Belongs to the DNA photolyase class-1 family.</text>
</comment>
<feature type="binding site" evidence="6">
    <location>
        <begin position="481"/>
        <end position="483"/>
    </location>
    <ligand>
        <name>FAD</name>
        <dbReference type="ChEBI" id="CHEBI:57692"/>
    </ligand>
</feature>
<dbReference type="GO" id="GO:0032922">
    <property type="term" value="P:circadian regulation of gene expression"/>
    <property type="evidence" value="ECO:0007669"/>
    <property type="project" value="TreeGrafter"/>
</dbReference>
<dbReference type="Gene3D" id="3.40.50.620">
    <property type="entry name" value="HUPs"/>
    <property type="match status" value="1"/>
</dbReference>
<dbReference type="PROSITE" id="PS00691">
    <property type="entry name" value="DNA_PHOTOLYASES_1_2"/>
    <property type="match status" value="1"/>
</dbReference>
<dbReference type="Gene3D" id="1.25.40.80">
    <property type="match status" value="1"/>
</dbReference>
<dbReference type="SUPFAM" id="SSF48173">
    <property type="entry name" value="Cryptochrome/photolyase FAD-binding domain"/>
    <property type="match status" value="1"/>
</dbReference>
<dbReference type="RefSeq" id="XP_014167892.1">
    <property type="nucleotide sequence ID" value="XM_014312417.1"/>
</dbReference>
<dbReference type="InterPro" id="IPR036155">
    <property type="entry name" value="Crypto/Photolyase_N_sf"/>
</dbReference>
<organism evidence="11">
    <name type="scientific">Grosmannia clavigera (strain kw1407 / UAMH 11150)</name>
    <name type="common">Blue stain fungus</name>
    <name type="synonym">Graphiocladiella clavigera</name>
    <dbReference type="NCBI Taxonomy" id="655863"/>
    <lineage>
        <taxon>Eukaryota</taxon>
        <taxon>Fungi</taxon>
        <taxon>Dikarya</taxon>
        <taxon>Ascomycota</taxon>
        <taxon>Pezizomycotina</taxon>
        <taxon>Sordariomycetes</taxon>
        <taxon>Sordariomycetidae</taxon>
        <taxon>Ophiostomatales</taxon>
        <taxon>Ophiostomataceae</taxon>
        <taxon>Leptographium</taxon>
    </lineage>
</organism>
<feature type="binding site" evidence="6">
    <location>
        <position position="380"/>
    </location>
    <ligand>
        <name>FAD</name>
        <dbReference type="ChEBI" id="CHEBI:57692"/>
    </ligand>
</feature>
<dbReference type="PANTHER" id="PTHR11455:SF18">
    <property type="entry name" value="SI:CH1073-390K14.1"/>
    <property type="match status" value="1"/>
</dbReference>
<dbReference type="GO" id="GO:0043153">
    <property type="term" value="P:entrainment of circadian clock by photoperiod"/>
    <property type="evidence" value="ECO:0007669"/>
    <property type="project" value="TreeGrafter"/>
</dbReference>
<dbReference type="Gene3D" id="1.10.579.10">
    <property type="entry name" value="DNA Cyclobutane Dipyrimidine Photolyase, subunit A, domain 3"/>
    <property type="match status" value="1"/>
</dbReference>
<dbReference type="Proteomes" id="UP000007796">
    <property type="component" value="Unassembled WGS sequence"/>
</dbReference>
<dbReference type="InterPro" id="IPR002081">
    <property type="entry name" value="Cryptochrome/DNA_photolyase_1"/>
</dbReference>
<dbReference type="STRING" id="655863.F0XUK7"/>
<feature type="site" description="Electron transfer via tryptophanyl radical" evidence="7">
    <location>
        <position position="491"/>
    </location>
</feature>
<dbReference type="SUPFAM" id="SSF52425">
    <property type="entry name" value="Cryptochrome/photolyase, N-terminal domain"/>
    <property type="match status" value="1"/>
</dbReference>
<comment type="cofactor">
    <cofactor evidence="1">
        <name>(6R)-5,10-methylene-5,6,7,8-tetrahydrofolate</name>
        <dbReference type="ChEBI" id="CHEBI:15636"/>
    </cofactor>
</comment>
<evidence type="ECO:0000256" key="7">
    <source>
        <dbReference type="PIRSR" id="PIRSR602081-2"/>
    </source>
</evidence>
<keyword evidence="4 6" id="KW-0274">FAD</keyword>
<name>F0XUK7_GROCL</name>
<accession>F0XUK7</accession>
<dbReference type="EMBL" id="GL630006">
    <property type="protein sequence ID" value="EFW98409.1"/>
    <property type="molecule type" value="Genomic_DNA"/>
</dbReference>
<dbReference type="PROSITE" id="PS51645">
    <property type="entry name" value="PHR_CRY_ALPHA_BETA"/>
    <property type="match status" value="1"/>
</dbReference>
<evidence type="ECO:0000259" key="9">
    <source>
        <dbReference type="PROSITE" id="PS51645"/>
    </source>
</evidence>
<comment type="cofactor">
    <cofactor evidence="6">
        <name>FAD</name>
        <dbReference type="ChEBI" id="CHEBI:57692"/>
    </cofactor>
    <text evidence="6">Binds 1 FAD per subunit.</text>
</comment>
<dbReference type="OrthoDB" id="435881at2759"/>
<keyword evidence="5" id="KW-0157">Chromophore</keyword>
<evidence type="ECO:0000256" key="1">
    <source>
        <dbReference type="ARBA" id="ARBA00001932"/>
    </source>
</evidence>
<evidence type="ECO:0000256" key="3">
    <source>
        <dbReference type="ARBA" id="ARBA00022630"/>
    </source>
</evidence>
<dbReference type="GO" id="GO:0003904">
    <property type="term" value="F:deoxyribodipyrimidine photo-lyase activity"/>
    <property type="evidence" value="ECO:0007669"/>
    <property type="project" value="TreeGrafter"/>
</dbReference>
<dbReference type="PANTHER" id="PTHR11455">
    <property type="entry name" value="CRYPTOCHROME"/>
    <property type="match status" value="1"/>
</dbReference>
<dbReference type="Pfam" id="PF03441">
    <property type="entry name" value="FAD_binding_7"/>
    <property type="match status" value="1"/>
</dbReference>
<dbReference type="eggNOG" id="KOG0133">
    <property type="taxonomic scope" value="Eukaryota"/>
</dbReference>
<dbReference type="InParanoid" id="F0XUK7"/>
<evidence type="ECO:0000256" key="4">
    <source>
        <dbReference type="ARBA" id="ARBA00022827"/>
    </source>
</evidence>
<keyword evidence="3 6" id="KW-0285">Flavoprotein</keyword>
<dbReference type="GO" id="GO:0071949">
    <property type="term" value="F:FAD binding"/>
    <property type="evidence" value="ECO:0007669"/>
    <property type="project" value="TreeGrafter"/>
</dbReference>
<feature type="site" description="Electron transfer via tryptophanyl radical" evidence="7">
    <location>
        <position position="415"/>
    </location>
</feature>
<feature type="binding site" evidence="6">
    <location>
        <begin position="383"/>
        <end position="390"/>
    </location>
    <ligand>
        <name>FAD</name>
        <dbReference type="ChEBI" id="CHEBI:57692"/>
    </ligand>
</feature>
<dbReference type="HOGENOM" id="CLU_010348_2_1_1"/>
<keyword evidence="10" id="KW-0456">Lyase</keyword>
<dbReference type="GO" id="GO:0006139">
    <property type="term" value="P:nucleobase-containing compound metabolic process"/>
    <property type="evidence" value="ECO:0007669"/>
    <property type="project" value="UniProtKB-ARBA"/>
</dbReference>
<reference evidence="10 11" key="1">
    <citation type="journal article" date="2011" name="Proc. Natl. Acad. Sci. U.S.A.">
        <title>Genome and transcriptome analyses of the mountain pine beetle-fungal symbiont Grosmannia clavigera, a lodgepole pine pathogen.</title>
        <authorList>
            <person name="DiGuistini S."/>
            <person name="Wang Y."/>
            <person name="Liao N.Y."/>
            <person name="Taylor G."/>
            <person name="Tanguay P."/>
            <person name="Feau N."/>
            <person name="Henrissat B."/>
            <person name="Chan S.K."/>
            <person name="Hesse-Orce U."/>
            <person name="Alamouti S.M."/>
            <person name="Tsui C.K.M."/>
            <person name="Docking R.T."/>
            <person name="Levasseur A."/>
            <person name="Haridas S."/>
            <person name="Robertson G."/>
            <person name="Birol I."/>
            <person name="Holt R.A."/>
            <person name="Marra M.A."/>
            <person name="Hamelin R.C."/>
            <person name="Hirst M."/>
            <person name="Jones S.J.M."/>
            <person name="Bohlmann J."/>
            <person name="Breuil C."/>
        </authorList>
    </citation>
    <scope>NUCLEOTIDE SEQUENCE [LARGE SCALE GENOMIC DNA]</scope>
    <source>
        <strain evidence="11">kw1407 / UAMH 11150</strain>
    </source>
</reference>
<keyword evidence="11" id="KW-1185">Reference proteome</keyword>
<feature type="site" description="Electron transfer via tryptophanyl radical" evidence="7">
    <location>
        <position position="468"/>
    </location>
</feature>
<protein>
    <submittedName>
        <fullName evidence="10">Deoxyribodipyrimidine photo-lyase</fullName>
    </submittedName>
</protein>
<feature type="domain" description="Photolyase/cryptochrome alpha/beta" evidence="9">
    <location>
        <begin position="86"/>
        <end position="223"/>
    </location>
</feature>
<dbReference type="GO" id="GO:0005737">
    <property type="term" value="C:cytoplasm"/>
    <property type="evidence" value="ECO:0007669"/>
    <property type="project" value="TreeGrafter"/>
</dbReference>
<dbReference type="GO" id="GO:0006950">
    <property type="term" value="P:response to stress"/>
    <property type="evidence" value="ECO:0007669"/>
    <property type="project" value="UniProtKB-ARBA"/>
</dbReference>
<dbReference type="FunCoup" id="F0XUK7">
    <property type="interactions" value="283"/>
</dbReference>
<feature type="binding site" evidence="6">
    <location>
        <begin position="340"/>
        <end position="344"/>
    </location>
    <ligand>
        <name>FAD</name>
        <dbReference type="ChEBI" id="CHEBI:57692"/>
    </ligand>
</feature>
<dbReference type="InterPro" id="IPR005101">
    <property type="entry name" value="Cryptochr/Photolyase_FAD-bd"/>
</dbReference>
<dbReference type="GO" id="GO:0003677">
    <property type="term" value="F:DNA binding"/>
    <property type="evidence" value="ECO:0007669"/>
    <property type="project" value="TreeGrafter"/>
</dbReference>
<dbReference type="Pfam" id="PF00875">
    <property type="entry name" value="DNA_photolyase"/>
    <property type="match status" value="1"/>
</dbReference>
<dbReference type="InterPro" id="IPR006050">
    <property type="entry name" value="DNA_photolyase_N"/>
</dbReference>
<evidence type="ECO:0000313" key="11">
    <source>
        <dbReference type="Proteomes" id="UP000007796"/>
    </source>
</evidence>
<evidence type="ECO:0000256" key="6">
    <source>
        <dbReference type="PIRSR" id="PIRSR602081-1"/>
    </source>
</evidence>
<dbReference type="PROSITE" id="PS00394">
    <property type="entry name" value="DNA_PHOTOLYASES_1_1"/>
    <property type="match status" value="1"/>
</dbReference>
<dbReference type="InterPro" id="IPR036134">
    <property type="entry name" value="Crypto/Photolyase_FAD-like_sf"/>
</dbReference>